<accession>S8EW65</accession>
<name>S8EW65_FOMSC</name>
<evidence type="ECO:0000313" key="2">
    <source>
        <dbReference type="Proteomes" id="UP000015241"/>
    </source>
</evidence>
<gene>
    <name evidence="1" type="ORF">FOMPIDRAFT_58991</name>
</gene>
<dbReference type="Proteomes" id="UP000015241">
    <property type="component" value="Unassembled WGS sequence"/>
</dbReference>
<feature type="non-terminal residue" evidence="1">
    <location>
        <position position="263"/>
    </location>
</feature>
<dbReference type="InParanoid" id="S8EW65"/>
<sequence length="263" mass="30314">MLDVTDTSTVVLKLGRAIQVTVMLKHGEKLKILGIYTLNDPLWNGYLWEDVKEFYSIPQNHSIRQPDMMAGDFNMVEEAIDRLPPREDRKATCTSLAEAKSTLQLQDTWRHLNPTMRAYTFHQTATGSQSRIDRIYTTERLAQQTREWDMSLTGIPGTDHWLTSVCISTEAAPWLGTGKRTVPLYVLQDKRMRSYIKERGTQALGELVALDGWRTQEQNPQRLLHTLKMDIREKAIARQRKMVPMLIKDINTTRTALNETLKD</sequence>
<dbReference type="AlphaFoldDB" id="S8EW65"/>
<protein>
    <recommendedName>
        <fullName evidence="3">Endonuclease/exonuclease/phosphatase domain-containing protein</fullName>
    </recommendedName>
</protein>
<evidence type="ECO:0008006" key="3">
    <source>
        <dbReference type="Google" id="ProtNLM"/>
    </source>
</evidence>
<dbReference type="OrthoDB" id="2799478at2759"/>
<dbReference type="eggNOG" id="ENOG502SMUP">
    <property type="taxonomic scope" value="Eukaryota"/>
</dbReference>
<organism evidence="1 2">
    <name type="scientific">Fomitopsis schrenkii</name>
    <name type="common">Brown rot fungus</name>
    <dbReference type="NCBI Taxonomy" id="2126942"/>
    <lineage>
        <taxon>Eukaryota</taxon>
        <taxon>Fungi</taxon>
        <taxon>Dikarya</taxon>
        <taxon>Basidiomycota</taxon>
        <taxon>Agaricomycotina</taxon>
        <taxon>Agaricomycetes</taxon>
        <taxon>Polyporales</taxon>
        <taxon>Fomitopsis</taxon>
    </lineage>
</organism>
<dbReference type="HOGENOM" id="CLU_049840_0_0_1"/>
<evidence type="ECO:0000313" key="1">
    <source>
        <dbReference type="EMBL" id="EPS93875.1"/>
    </source>
</evidence>
<dbReference type="InterPro" id="IPR036691">
    <property type="entry name" value="Endo/exonu/phosph_ase_sf"/>
</dbReference>
<reference evidence="1 2" key="1">
    <citation type="journal article" date="2012" name="Science">
        <title>The Paleozoic origin of enzymatic lignin decomposition reconstructed from 31 fungal genomes.</title>
        <authorList>
            <person name="Floudas D."/>
            <person name="Binder M."/>
            <person name="Riley R."/>
            <person name="Barry K."/>
            <person name="Blanchette R.A."/>
            <person name="Henrissat B."/>
            <person name="Martinez A.T."/>
            <person name="Otillar R."/>
            <person name="Spatafora J.W."/>
            <person name="Yadav J.S."/>
            <person name="Aerts A."/>
            <person name="Benoit I."/>
            <person name="Boyd A."/>
            <person name="Carlson A."/>
            <person name="Copeland A."/>
            <person name="Coutinho P.M."/>
            <person name="de Vries R.P."/>
            <person name="Ferreira P."/>
            <person name="Findley K."/>
            <person name="Foster B."/>
            <person name="Gaskell J."/>
            <person name="Glotzer D."/>
            <person name="Gorecki P."/>
            <person name="Heitman J."/>
            <person name="Hesse C."/>
            <person name="Hori C."/>
            <person name="Igarashi K."/>
            <person name="Jurgens J.A."/>
            <person name="Kallen N."/>
            <person name="Kersten P."/>
            <person name="Kohler A."/>
            <person name="Kuees U."/>
            <person name="Kumar T.K.A."/>
            <person name="Kuo A."/>
            <person name="LaButti K."/>
            <person name="Larrondo L.F."/>
            <person name="Lindquist E."/>
            <person name="Ling A."/>
            <person name="Lombard V."/>
            <person name="Lucas S."/>
            <person name="Lundell T."/>
            <person name="Martin R."/>
            <person name="McLaughlin D.J."/>
            <person name="Morgenstern I."/>
            <person name="Morin E."/>
            <person name="Murat C."/>
            <person name="Nagy L.G."/>
            <person name="Nolan M."/>
            <person name="Ohm R.A."/>
            <person name="Patyshakuliyeva A."/>
            <person name="Rokas A."/>
            <person name="Ruiz-Duenas F.J."/>
            <person name="Sabat G."/>
            <person name="Salamov A."/>
            <person name="Samejima M."/>
            <person name="Schmutz J."/>
            <person name="Slot J.C."/>
            <person name="St John F."/>
            <person name="Stenlid J."/>
            <person name="Sun H."/>
            <person name="Sun S."/>
            <person name="Syed K."/>
            <person name="Tsang A."/>
            <person name="Wiebenga A."/>
            <person name="Young D."/>
            <person name="Pisabarro A."/>
            <person name="Eastwood D.C."/>
            <person name="Martin F."/>
            <person name="Cullen D."/>
            <person name="Grigoriev I.V."/>
            <person name="Hibbett D.S."/>
        </authorList>
    </citation>
    <scope>NUCLEOTIDE SEQUENCE</scope>
    <source>
        <strain evidence="2">FP-58527</strain>
    </source>
</reference>
<dbReference type="Gene3D" id="3.60.10.10">
    <property type="entry name" value="Endonuclease/exonuclease/phosphatase"/>
    <property type="match status" value="1"/>
</dbReference>
<dbReference type="SUPFAM" id="SSF56219">
    <property type="entry name" value="DNase I-like"/>
    <property type="match status" value="1"/>
</dbReference>
<proteinExistence type="predicted"/>
<keyword evidence="2" id="KW-1185">Reference proteome</keyword>
<dbReference type="EMBL" id="KE504253">
    <property type="protein sequence ID" value="EPS93875.1"/>
    <property type="molecule type" value="Genomic_DNA"/>
</dbReference>